<evidence type="ECO:0000256" key="1">
    <source>
        <dbReference type="SAM" id="Phobius"/>
    </source>
</evidence>
<sequence length="215" mass="24605">MKIVYIYCEGQTEESFINEVLAPYLANIMIFAVPIVCTTKRTASIKHRGGVSDYNKIKNEVQILCRQHKNAIITTMFDYYAMPVNTPEINCTEVDIYKRMDIIEKAINKDIGENNFFFNFILHEFEGLLFSSPTSFSEIANDNIVAKIQHMRDEATSPEHINNSPETAPSKRLESLIPNYAKITNGTLVSKKMGIDIILKECKHFSSWIEKIKTL</sequence>
<organism evidence="2 3">
    <name type="scientific">Fusobacterium ulcerans</name>
    <dbReference type="NCBI Taxonomy" id="861"/>
    <lineage>
        <taxon>Bacteria</taxon>
        <taxon>Fusobacteriati</taxon>
        <taxon>Fusobacteriota</taxon>
        <taxon>Fusobacteriia</taxon>
        <taxon>Fusobacteriales</taxon>
        <taxon>Fusobacteriaceae</taxon>
        <taxon>Fusobacterium</taxon>
    </lineage>
</organism>
<dbReference type="AlphaFoldDB" id="A0AAX2JBS7"/>
<reference evidence="2 3" key="1">
    <citation type="submission" date="2018-06" db="EMBL/GenBank/DDBJ databases">
        <authorList>
            <consortium name="Pathogen Informatics"/>
            <person name="Doyle S."/>
        </authorList>
    </citation>
    <scope>NUCLEOTIDE SEQUENCE [LARGE SCALE GENOMIC DNA]</scope>
    <source>
        <strain evidence="2 3">NCTC12112</strain>
    </source>
</reference>
<protein>
    <recommendedName>
        <fullName evidence="4">DUF4276 domain-containing protein</fullName>
    </recommendedName>
</protein>
<feature type="transmembrane region" description="Helical" evidence="1">
    <location>
        <begin position="20"/>
        <end position="38"/>
    </location>
</feature>
<dbReference type="RefSeq" id="WP_005977133.1">
    <property type="nucleotide sequence ID" value="NZ_CABKNW010000002.1"/>
</dbReference>
<dbReference type="Proteomes" id="UP000249008">
    <property type="component" value="Chromosome 1"/>
</dbReference>
<evidence type="ECO:0000313" key="2">
    <source>
        <dbReference type="EMBL" id="SQJ02754.1"/>
    </source>
</evidence>
<evidence type="ECO:0000313" key="3">
    <source>
        <dbReference type="Proteomes" id="UP000249008"/>
    </source>
</evidence>
<gene>
    <name evidence="2" type="ORF">NCTC12112_01573</name>
</gene>
<keyword evidence="1" id="KW-1133">Transmembrane helix</keyword>
<keyword evidence="1" id="KW-0812">Transmembrane</keyword>
<dbReference type="Pfam" id="PF14103">
    <property type="entry name" value="DUF4276"/>
    <property type="match status" value="1"/>
</dbReference>
<dbReference type="InterPro" id="IPR025455">
    <property type="entry name" value="DUF4276"/>
</dbReference>
<keyword evidence="1" id="KW-0472">Membrane</keyword>
<proteinExistence type="predicted"/>
<name>A0AAX2JBS7_9FUSO</name>
<dbReference type="EMBL" id="LS483487">
    <property type="protein sequence ID" value="SQJ02754.1"/>
    <property type="molecule type" value="Genomic_DNA"/>
</dbReference>
<accession>A0AAX2JBS7</accession>
<dbReference type="GeneID" id="78456131"/>
<evidence type="ECO:0008006" key="4">
    <source>
        <dbReference type="Google" id="ProtNLM"/>
    </source>
</evidence>
<dbReference type="KEGG" id="ful:C4N20_14990"/>